<evidence type="ECO:0000256" key="5">
    <source>
        <dbReference type="ARBA" id="ARBA00023136"/>
    </source>
</evidence>
<dbReference type="RefSeq" id="WP_057800285.1">
    <property type="nucleotide sequence ID" value="NZ_BJZZ01000034.1"/>
</dbReference>
<comment type="function">
    <text evidence="8">This protein is part of the stalk that links CF(0) to CF(1). It either transmits conformational changes from CF(0) to CF(1) or is implicated in proton conduction.</text>
</comment>
<comment type="caution">
    <text evidence="9">The sequence shown here is derived from an EMBL/GenBank/DDBJ whole genome shotgun (WGS) entry which is preliminary data.</text>
</comment>
<dbReference type="HAMAP" id="MF_01416">
    <property type="entry name" value="ATP_synth_delta_bact"/>
    <property type="match status" value="1"/>
</dbReference>
<proteinExistence type="inferred from homology"/>
<keyword evidence="4 8" id="KW-0406">Ion transport</keyword>
<keyword evidence="8" id="KW-1003">Cell membrane</keyword>
<evidence type="ECO:0000256" key="2">
    <source>
        <dbReference type="ARBA" id="ARBA00022448"/>
    </source>
</evidence>
<reference evidence="9 10" key="1">
    <citation type="journal article" date="2015" name="Genome Announc.">
        <title>Expanding the biotechnology potential of lactobacilli through comparative genomics of 213 strains and associated genera.</title>
        <authorList>
            <person name="Sun Z."/>
            <person name="Harris H.M."/>
            <person name="McCann A."/>
            <person name="Guo C."/>
            <person name="Argimon S."/>
            <person name="Zhang W."/>
            <person name="Yang X."/>
            <person name="Jeffery I.B."/>
            <person name="Cooney J.C."/>
            <person name="Kagawa T.F."/>
            <person name="Liu W."/>
            <person name="Song Y."/>
            <person name="Salvetti E."/>
            <person name="Wrobel A."/>
            <person name="Rasinkangas P."/>
            <person name="Parkhill J."/>
            <person name="Rea M.C."/>
            <person name="O'Sullivan O."/>
            <person name="Ritari J."/>
            <person name="Douillard F.P."/>
            <person name="Paul Ross R."/>
            <person name="Yang R."/>
            <person name="Briner A.E."/>
            <person name="Felis G.E."/>
            <person name="de Vos W.M."/>
            <person name="Barrangou R."/>
            <person name="Klaenhammer T.R."/>
            <person name="Caufield P.W."/>
            <person name="Cui Y."/>
            <person name="Zhang H."/>
            <person name="O'Toole P.W."/>
        </authorList>
    </citation>
    <scope>NUCLEOTIDE SEQUENCE [LARGE SCALE GENOMIC DNA]</scope>
    <source>
        <strain evidence="9 10">DSM 23026</strain>
    </source>
</reference>
<dbReference type="OrthoDB" id="9786633at2"/>
<protein>
    <recommendedName>
        <fullName evidence="8">ATP synthase subunit delta</fullName>
    </recommendedName>
    <alternativeName>
        <fullName evidence="8">ATP synthase F(1) sector subunit delta</fullName>
    </alternativeName>
    <alternativeName>
        <fullName evidence="8">F-type ATPase subunit delta</fullName>
        <shortName evidence="8">F-ATPase subunit delta</shortName>
    </alternativeName>
</protein>
<sequence>MSLDKMTIAKRYSKALFDVVAEHDQVTSTREELHQVRQVFLDNDGLGKILTDKGLKHNEKLEILNLLTKSASPYVSNLIKMTFDYGRIGNLTDIIDAFDDLCDANQHIVRAKLTTAVQISDTQRDQISQQFAKRVGAKQVILDSNIDDSIIGGAILQANGLIYDGSVSSQINKIKQMLIS</sequence>
<evidence type="ECO:0000256" key="1">
    <source>
        <dbReference type="ARBA" id="ARBA00004370"/>
    </source>
</evidence>
<keyword evidence="2 8" id="KW-0813">Transport</keyword>
<accession>A0A0R2NE15</accession>
<dbReference type="PANTHER" id="PTHR11910">
    <property type="entry name" value="ATP SYNTHASE DELTA CHAIN"/>
    <property type="match status" value="1"/>
</dbReference>
<evidence type="ECO:0000256" key="4">
    <source>
        <dbReference type="ARBA" id="ARBA00023065"/>
    </source>
</evidence>
<evidence type="ECO:0000313" key="9">
    <source>
        <dbReference type="EMBL" id="KRO22827.1"/>
    </source>
</evidence>
<dbReference type="PROSITE" id="PS00389">
    <property type="entry name" value="ATPASE_DELTA"/>
    <property type="match status" value="1"/>
</dbReference>
<comment type="function">
    <text evidence="8">F(1)F(0) ATP synthase produces ATP from ADP in the presence of a proton or sodium gradient. F-type ATPases consist of two structural domains, F(1) containing the extramembraneous catalytic core and F(0) containing the membrane proton channel, linked together by a central stalk and a peripheral stalk. During catalysis, ATP synthesis in the catalytic domain of F(1) is coupled via a rotary mechanism of the central stalk subunits to proton translocation.</text>
</comment>
<organism evidence="9 10">
    <name type="scientific">Pediococcus argentinicus</name>
    <dbReference type="NCBI Taxonomy" id="480391"/>
    <lineage>
        <taxon>Bacteria</taxon>
        <taxon>Bacillati</taxon>
        <taxon>Bacillota</taxon>
        <taxon>Bacilli</taxon>
        <taxon>Lactobacillales</taxon>
        <taxon>Lactobacillaceae</taxon>
        <taxon>Pediococcus</taxon>
    </lineage>
</organism>
<dbReference type="PATRIC" id="fig|480391.4.peg.1107"/>
<dbReference type="PRINTS" id="PR00125">
    <property type="entry name" value="ATPASEDELTA"/>
</dbReference>
<dbReference type="GO" id="GO:0045259">
    <property type="term" value="C:proton-transporting ATP synthase complex"/>
    <property type="evidence" value="ECO:0007669"/>
    <property type="project" value="UniProtKB-KW"/>
</dbReference>
<dbReference type="InterPro" id="IPR020781">
    <property type="entry name" value="ATPase_OSCP/d_CS"/>
</dbReference>
<keyword evidence="10" id="KW-1185">Reference proteome</keyword>
<dbReference type="NCBIfam" id="TIGR01145">
    <property type="entry name" value="ATP_synt_delta"/>
    <property type="match status" value="1"/>
</dbReference>
<evidence type="ECO:0000256" key="3">
    <source>
        <dbReference type="ARBA" id="ARBA00022781"/>
    </source>
</evidence>
<evidence type="ECO:0000256" key="6">
    <source>
        <dbReference type="ARBA" id="ARBA00023196"/>
    </source>
</evidence>
<dbReference type="GO" id="GO:0046933">
    <property type="term" value="F:proton-transporting ATP synthase activity, rotational mechanism"/>
    <property type="evidence" value="ECO:0007669"/>
    <property type="project" value="UniProtKB-UniRule"/>
</dbReference>
<evidence type="ECO:0000256" key="7">
    <source>
        <dbReference type="ARBA" id="ARBA00023310"/>
    </source>
</evidence>
<name>A0A0R2NE15_9LACO</name>
<dbReference type="Gene3D" id="1.10.520.20">
    <property type="entry name" value="N-terminal domain of the delta subunit of the F1F0-ATP synthase"/>
    <property type="match status" value="1"/>
</dbReference>
<dbReference type="AlphaFoldDB" id="A0A0R2NE15"/>
<dbReference type="Proteomes" id="UP000051249">
    <property type="component" value="Unassembled WGS sequence"/>
</dbReference>
<dbReference type="Pfam" id="PF00213">
    <property type="entry name" value="OSCP"/>
    <property type="match status" value="1"/>
</dbReference>
<keyword evidence="7 8" id="KW-0066">ATP synthesis</keyword>
<dbReference type="InterPro" id="IPR026015">
    <property type="entry name" value="ATP_synth_OSCP/delta_N_sf"/>
</dbReference>
<dbReference type="GO" id="GO:0005886">
    <property type="term" value="C:plasma membrane"/>
    <property type="evidence" value="ECO:0007669"/>
    <property type="project" value="UniProtKB-SubCell"/>
</dbReference>
<dbReference type="InterPro" id="IPR000711">
    <property type="entry name" value="ATPase_OSCP/dsu"/>
</dbReference>
<dbReference type="EMBL" id="JQCQ01000034">
    <property type="protein sequence ID" value="KRO22827.1"/>
    <property type="molecule type" value="Genomic_DNA"/>
</dbReference>
<comment type="similarity">
    <text evidence="8">Belongs to the ATPase delta chain family.</text>
</comment>
<comment type="subcellular location">
    <subcellularLocation>
        <location evidence="8">Cell membrane</location>
        <topology evidence="8">Peripheral membrane protein</topology>
    </subcellularLocation>
    <subcellularLocation>
        <location evidence="1">Membrane</location>
    </subcellularLocation>
</comment>
<gene>
    <name evidence="8" type="primary">atpH</name>
    <name evidence="9" type="ORF">IV88_GL001091</name>
</gene>
<evidence type="ECO:0000313" key="10">
    <source>
        <dbReference type="Proteomes" id="UP000051249"/>
    </source>
</evidence>
<keyword evidence="6 8" id="KW-0139">CF(1)</keyword>
<keyword evidence="3 8" id="KW-0375">Hydrogen ion transport</keyword>
<evidence type="ECO:0000256" key="8">
    <source>
        <dbReference type="HAMAP-Rule" id="MF_01416"/>
    </source>
</evidence>
<dbReference type="SUPFAM" id="SSF47928">
    <property type="entry name" value="N-terminal domain of the delta subunit of the F1F0-ATP synthase"/>
    <property type="match status" value="1"/>
</dbReference>
<keyword evidence="5 8" id="KW-0472">Membrane</keyword>